<dbReference type="Pfam" id="PF14403">
    <property type="entry name" value="CP_ATPgrasp_2"/>
    <property type="match status" value="1"/>
</dbReference>
<dbReference type="EMBL" id="AP014854">
    <property type="protein sequence ID" value="BAR99096.1"/>
    <property type="molecule type" value="Genomic_DNA"/>
</dbReference>
<reference evidence="3" key="1">
    <citation type="journal article" date="2015" name="Genome Announc.">
        <title>Complete Genome Sequence of the Bacteriochlorophyll b-Producing Photosynthetic Bacterium Blastochloris viridis.</title>
        <authorList>
            <person name="Tsukatani Y."/>
            <person name="Hirose Y."/>
            <person name="Harada J."/>
            <person name="Misawa N."/>
            <person name="Mori K."/>
            <person name="Inoue K."/>
            <person name="Tamiaki H."/>
        </authorList>
    </citation>
    <scope>NUCLEOTIDE SEQUENCE [LARGE SCALE GENOMIC DNA]</scope>
    <source>
        <strain evidence="3">DSM 133</strain>
    </source>
</reference>
<sequence length="836" mass="91390">MNSASSSRVSSDADRDRAALIEGYRPLPGVRDEMIDDGGAVREHWRPVLDGLAALGPAELGRRFQTADRYLADSGVFYRLYDDAAGVERPWPLSHLPLVIDPAEWRTLVSGLTQRASLLEKLLADIYGPARLVAEGRLPAAVVTGSREFLRPLVGALPAGTAPGEGAGLSVYAADIGRGPDGRWWVLDDRTQAPSGAGYALENRITMGRALPELFERLQVMRLAGFFQSLRADLTALCRNPDGRVCLLSPGPLNETYFEHAYLARYLGFVLVEGADLTVRGDAVHIRTIEGLERTDVLWRRLDSDWADPLELNPASRLGVPGLVQAVRAGNVTLANALGSGVLETRALLSFVPALARHLTGASLKIPNVATWWCGQPLEREAVIADLSAFVIAPAFEYPLPPPLHNGPVVAADLDAKDRAALVDMIRQRGVDLVAHEAAKLSTTPVWCDGRLEPRPFVLRVYLARTKDGWTVMPGGLCRIADHGDARAVSMQRGGRAADVWVPSEVAVAPVSLLPAPGHVPIRRNVGPLPSRVADNLFWLGRYIERAEATLRLTRLLTARAAERERRGAATTRLIEDLLRVWKVVDTPPGAMDPIRLAARALNHHDTVGSILTQASTARRAASVIRDRFSPDAWRTLTDLEFLLARTVASDGTGATVLARINQALRLTASFAGLAQENMNQLTGWRFLELGRRIERALVTCRFARQFGLATAPEEALDVLLDLADSQITYRMRYVMVAARAPVLDTVVLDPSNPRSVMFQIEHMREHMAVLTARLVQETASPPERRLLRLAADVTALDAAHIGDLDMVRAEQALMALSDAISDRWFTHRDQADPSS</sequence>
<gene>
    <name evidence="3" type="ORF">BV133_1503</name>
</gene>
<feature type="domain" description="Circularly permuted ATP-grasp type 2" evidence="2">
    <location>
        <begin position="97"/>
        <end position="481"/>
    </location>
</feature>
<protein>
    <submittedName>
        <fullName evidence="3">Uncharacterized protein</fullName>
    </submittedName>
</protein>
<evidence type="ECO:0000259" key="1">
    <source>
        <dbReference type="Pfam" id="PF04168"/>
    </source>
</evidence>
<evidence type="ECO:0000259" key="2">
    <source>
        <dbReference type="Pfam" id="PF14403"/>
    </source>
</evidence>
<dbReference type="AlphaFoldDB" id="A0A182D0R6"/>
<proteinExistence type="predicted"/>
<evidence type="ECO:0000313" key="3">
    <source>
        <dbReference type="EMBL" id="BAR99096.1"/>
    </source>
</evidence>
<dbReference type="PATRIC" id="fig|1079.6.peg.3329"/>
<dbReference type="KEGG" id="bvr:BVIR_3164"/>
<dbReference type="Gene3D" id="3.40.50.11290">
    <property type="match status" value="1"/>
</dbReference>
<name>A0A182D0R6_BLAVI</name>
<dbReference type="SUPFAM" id="SSF56059">
    <property type="entry name" value="Glutathione synthetase ATP-binding domain-like"/>
    <property type="match status" value="1"/>
</dbReference>
<dbReference type="PANTHER" id="PTHR34595:SF2">
    <property type="entry name" value="BLR2978 PROTEIN"/>
    <property type="match status" value="1"/>
</dbReference>
<dbReference type="InterPro" id="IPR025841">
    <property type="entry name" value="CP_ATPgrasp_2"/>
</dbReference>
<dbReference type="Pfam" id="PF04168">
    <property type="entry name" value="Alpha-E"/>
    <property type="match status" value="1"/>
</dbReference>
<dbReference type="InterPro" id="IPR007296">
    <property type="entry name" value="DUF403"/>
</dbReference>
<organism evidence="3">
    <name type="scientific">Blastochloris viridis</name>
    <name type="common">Rhodopseudomonas viridis</name>
    <dbReference type="NCBI Taxonomy" id="1079"/>
    <lineage>
        <taxon>Bacteria</taxon>
        <taxon>Pseudomonadati</taxon>
        <taxon>Pseudomonadota</taxon>
        <taxon>Alphaproteobacteria</taxon>
        <taxon>Hyphomicrobiales</taxon>
        <taxon>Blastochloridaceae</taxon>
        <taxon>Blastochloris</taxon>
    </lineage>
</organism>
<feature type="domain" description="DUF403" evidence="1">
    <location>
        <begin position="529"/>
        <end position="826"/>
    </location>
</feature>
<dbReference type="InterPro" id="IPR051680">
    <property type="entry name" value="ATP-dep_Glu-Cys_Ligase-2"/>
</dbReference>
<dbReference type="PANTHER" id="PTHR34595">
    <property type="entry name" value="BLR5612 PROTEIN"/>
    <property type="match status" value="1"/>
</dbReference>
<accession>A0A182D0R6</accession>